<protein>
    <submittedName>
        <fullName evidence="3">Treble-clef zinc-finger protein</fullName>
    </submittedName>
</protein>
<evidence type="ECO:0000313" key="4">
    <source>
        <dbReference type="Proteomes" id="UP000219252"/>
    </source>
</evidence>
<feature type="domain" description="Elongation factor G-binding protein C-terminal treble-clef zinc-finger" evidence="2">
    <location>
        <begin position="100"/>
        <end position="189"/>
    </location>
</feature>
<keyword evidence="3" id="KW-0862">Zinc</keyword>
<organism evidence="3 4">
    <name type="scientific">Ureibacillus acetophenoni</name>
    <dbReference type="NCBI Taxonomy" id="614649"/>
    <lineage>
        <taxon>Bacteria</taxon>
        <taxon>Bacillati</taxon>
        <taxon>Bacillota</taxon>
        <taxon>Bacilli</taxon>
        <taxon>Bacillales</taxon>
        <taxon>Caryophanaceae</taxon>
        <taxon>Ureibacillus</taxon>
    </lineage>
</organism>
<evidence type="ECO:0000259" key="1">
    <source>
        <dbReference type="Pfam" id="PF07299"/>
    </source>
</evidence>
<keyword evidence="4" id="KW-1185">Reference proteome</keyword>
<keyword evidence="3" id="KW-0479">Metal-binding</keyword>
<evidence type="ECO:0000313" key="3">
    <source>
        <dbReference type="EMBL" id="SOC41865.1"/>
    </source>
</evidence>
<dbReference type="InterPro" id="IPR038344">
    <property type="entry name" value="EF-G_N_sf"/>
</dbReference>
<gene>
    <name evidence="3" type="ORF">SAMN05877842_11161</name>
</gene>
<dbReference type="EMBL" id="OBQC01000011">
    <property type="protein sequence ID" value="SOC41865.1"/>
    <property type="molecule type" value="Genomic_DNA"/>
</dbReference>
<dbReference type="AlphaFoldDB" id="A0A285UIY6"/>
<accession>A0A285UIY6</accession>
<dbReference type="Proteomes" id="UP000219252">
    <property type="component" value="Unassembled WGS sequence"/>
</dbReference>
<dbReference type="GO" id="GO:0008270">
    <property type="term" value="F:zinc ion binding"/>
    <property type="evidence" value="ECO:0007669"/>
    <property type="project" value="UniProtKB-KW"/>
</dbReference>
<dbReference type="CDD" id="cd16342">
    <property type="entry name" value="FusC_FusB"/>
    <property type="match status" value="1"/>
</dbReference>
<dbReference type="InterPro" id="IPR032330">
    <property type="entry name" value="EF-G-binding_C"/>
</dbReference>
<reference evidence="4" key="1">
    <citation type="submission" date="2017-08" db="EMBL/GenBank/DDBJ databases">
        <authorList>
            <person name="Varghese N."/>
            <person name="Submissions S."/>
        </authorList>
    </citation>
    <scope>NUCLEOTIDE SEQUENCE [LARGE SCALE GENOMIC DNA]</scope>
    <source>
        <strain evidence="4">JC23</strain>
    </source>
</reference>
<dbReference type="InterPro" id="IPR010841">
    <property type="entry name" value="EF-G-binding_N"/>
</dbReference>
<dbReference type="RefSeq" id="WP_170949497.1">
    <property type="nucleotide sequence ID" value="NZ_OBQC01000011.1"/>
</dbReference>
<name>A0A285UIY6_9BACL</name>
<dbReference type="Gene3D" id="1.20.1280.250">
    <property type="match status" value="1"/>
</dbReference>
<evidence type="ECO:0000259" key="2">
    <source>
        <dbReference type="Pfam" id="PF16571"/>
    </source>
</evidence>
<sequence length="210" mass="24337">MKFMTVEQYQLVKNQAKKILNTVTTSKDQNVIQAVQALVQEEIDAKLTFQDIEEQLILQPIFTIQSKEQLELFLESIKQYVEPFKVPTDNQIKKLFPKDKKVKLPKLDGMDFREVTYLSWFDAGTNRKYIVFYEDGVLKGVRGVFDHTEKKGICTVCNRHSKVGLLLVSKNGTQLGTYTKKGNYICENSEICNEELTDINRLKEFVDNLR</sequence>
<dbReference type="Pfam" id="PF07299">
    <property type="entry name" value="EF-G-binding_N"/>
    <property type="match status" value="1"/>
</dbReference>
<proteinExistence type="predicted"/>
<keyword evidence="3" id="KW-0863">Zinc-finger</keyword>
<feature type="domain" description="Elongation factor G-binding protein N-terminal" evidence="1">
    <location>
        <begin position="3"/>
        <end position="85"/>
    </location>
</feature>
<dbReference type="Pfam" id="PF16571">
    <property type="entry name" value="FBP_C"/>
    <property type="match status" value="1"/>
</dbReference>